<name>H6BZS9_EXODN</name>
<reference evidence="2" key="1">
    <citation type="submission" date="2011-07" db="EMBL/GenBank/DDBJ databases">
        <title>The Genome Sequence of Exophiala (Wangiella) dermatitidis NIH/UT8656.</title>
        <authorList>
            <consortium name="The Broad Institute Genome Sequencing Platform"/>
            <person name="Cuomo C."/>
            <person name="Wang Z."/>
            <person name="Hunicke-Smith S."/>
            <person name="Szanislo P.J."/>
            <person name="Earl A."/>
            <person name="Young S.K."/>
            <person name="Zeng Q."/>
            <person name="Gargeya S."/>
            <person name="Fitzgerald M."/>
            <person name="Haas B."/>
            <person name="Abouelleil A."/>
            <person name="Alvarado L."/>
            <person name="Arachchi H.M."/>
            <person name="Berlin A."/>
            <person name="Brown A."/>
            <person name="Chapman S.B."/>
            <person name="Chen Z."/>
            <person name="Dunbar C."/>
            <person name="Freedman E."/>
            <person name="Gearin G."/>
            <person name="Gellesch M."/>
            <person name="Goldberg J."/>
            <person name="Griggs A."/>
            <person name="Gujja S."/>
            <person name="Heiman D."/>
            <person name="Howarth C."/>
            <person name="Larson L."/>
            <person name="Lui A."/>
            <person name="MacDonald P.J.P."/>
            <person name="Montmayeur A."/>
            <person name="Murphy C."/>
            <person name="Neiman D."/>
            <person name="Pearson M."/>
            <person name="Priest M."/>
            <person name="Roberts A."/>
            <person name="Saif S."/>
            <person name="Shea T."/>
            <person name="Shenoy N."/>
            <person name="Sisk P."/>
            <person name="Stolte C."/>
            <person name="Sykes S."/>
            <person name="Wortman J."/>
            <person name="Nusbaum C."/>
            <person name="Birren B."/>
        </authorList>
    </citation>
    <scope>NUCLEOTIDE SEQUENCE</scope>
    <source>
        <strain evidence="2">NIH/UT8656</strain>
    </source>
</reference>
<dbReference type="RefSeq" id="XP_009157594.1">
    <property type="nucleotide sequence ID" value="XM_009159346.1"/>
</dbReference>
<dbReference type="HOGENOM" id="CLU_2158378_0_0_1"/>
<protein>
    <submittedName>
        <fullName evidence="2">Uncharacterized protein</fullName>
    </submittedName>
</protein>
<proteinExistence type="predicted"/>
<dbReference type="EMBL" id="JH226133">
    <property type="protein sequence ID" value="EHY57133.1"/>
    <property type="molecule type" value="Genomic_DNA"/>
</dbReference>
<dbReference type="Proteomes" id="UP000007304">
    <property type="component" value="Unassembled WGS sequence"/>
</dbReference>
<dbReference type="GO" id="GO:0046872">
    <property type="term" value="F:metal ion binding"/>
    <property type="evidence" value="ECO:0007669"/>
    <property type="project" value="UniProtKB-KW"/>
</dbReference>
<evidence type="ECO:0000313" key="3">
    <source>
        <dbReference type="Proteomes" id="UP000007304"/>
    </source>
</evidence>
<dbReference type="InterPro" id="IPR018527">
    <property type="entry name" value="Rubredoxin_Fe_BS"/>
</dbReference>
<dbReference type="InParanoid" id="H6BZS9"/>
<dbReference type="PROSITE" id="PS00202">
    <property type="entry name" value="RUBREDOXIN"/>
    <property type="match status" value="1"/>
</dbReference>
<gene>
    <name evidence="2" type="ORF">HMPREF1120_05182</name>
</gene>
<accession>H6BZS9</accession>
<evidence type="ECO:0000313" key="2">
    <source>
        <dbReference type="EMBL" id="EHY57133.1"/>
    </source>
</evidence>
<organism evidence="2 3">
    <name type="scientific">Exophiala dermatitidis (strain ATCC 34100 / CBS 525.76 / NIH/UT8656)</name>
    <name type="common">Black yeast</name>
    <name type="synonym">Wangiella dermatitidis</name>
    <dbReference type="NCBI Taxonomy" id="858893"/>
    <lineage>
        <taxon>Eukaryota</taxon>
        <taxon>Fungi</taxon>
        <taxon>Dikarya</taxon>
        <taxon>Ascomycota</taxon>
        <taxon>Pezizomycotina</taxon>
        <taxon>Eurotiomycetes</taxon>
        <taxon>Chaetothyriomycetidae</taxon>
        <taxon>Chaetothyriales</taxon>
        <taxon>Herpotrichiellaceae</taxon>
        <taxon>Exophiala</taxon>
    </lineage>
</organism>
<dbReference type="AlphaFoldDB" id="H6BZS9"/>
<keyword evidence="1" id="KW-0479">Metal-binding</keyword>
<evidence type="ECO:0000256" key="1">
    <source>
        <dbReference type="ARBA" id="ARBA00022723"/>
    </source>
</evidence>
<dbReference type="VEuPathDB" id="FungiDB:HMPREF1120_05182"/>
<keyword evidence="3" id="KW-1185">Reference proteome</keyword>
<sequence length="111" mass="11433">MSSSCALISSLGPGLGPGLGFLGPVGALGGGSGSLALPLTWRNSADRFVTVVGQDAMATVVDMVRDWNCPYCGEDQSRCLSVLLSVDDVLSVDISKIRDGYVWVLAGVEGV</sequence>
<dbReference type="GeneID" id="20309821"/>